<keyword evidence="7" id="KW-1185">Reference proteome</keyword>
<proteinExistence type="inferred from homology"/>
<reference evidence="7" key="1">
    <citation type="submission" date="2011-02" db="EMBL/GenBank/DDBJ databases">
        <title>Complete sequence of Spirochaeta sp. Buddy.</title>
        <authorList>
            <person name="Lucas S."/>
            <person name="Copeland A."/>
            <person name="Lapidus A."/>
            <person name="Cheng J.-F."/>
            <person name="Goodwin L."/>
            <person name="Pitluck S."/>
            <person name="Zeytun A."/>
            <person name="Detter J.C."/>
            <person name="Han C."/>
            <person name="Tapia R."/>
            <person name="Land M."/>
            <person name="Hauser L."/>
            <person name="Kyrpides N."/>
            <person name="Ivanova N."/>
            <person name="Mikhailova N."/>
            <person name="Pagani I."/>
            <person name="Ritalahti K.M."/>
            <person name="Loeffler F.E."/>
            <person name="Woyke T."/>
        </authorList>
    </citation>
    <scope>NUCLEOTIDE SEQUENCE [LARGE SCALE GENOMIC DNA]</scope>
    <source>
        <strain evidence="7">ATCC BAA-1886 / DSM 22777 / Buddy</strain>
    </source>
</reference>
<evidence type="ECO:0000256" key="1">
    <source>
        <dbReference type="ARBA" id="ARBA00004418"/>
    </source>
</evidence>
<evidence type="ECO:0000256" key="4">
    <source>
        <dbReference type="ARBA" id="ARBA00022729"/>
    </source>
</evidence>
<feature type="signal peptide" evidence="5">
    <location>
        <begin position="1"/>
        <end position="19"/>
    </location>
</feature>
<dbReference type="InterPro" id="IPR006061">
    <property type="entry name" value="SBP_1_CS"/>
</dbReference>
<dbReference type="PANTHER" id="PTHR43649">
    <property type="entry name" value="ARABINOSE-BINDING PROTEIN-RELATED"/>
    <property type="match status" value="1"/>
</dbReference>
<accession>F0RRL6</accession>
<dbReference type="GO" id="GO:0042597">
    <property type="term" value="C:periplasmic space"/>
    <property type="evidence" value="ECO:0007669"/>
    <property type="project" value="UniProtKB-SubCell"/>
</dbReference>
<dbReference type="HOGENOM" id="CLU_031285_12_3_12"/>
<evidence type="ECO:0000256" key="5">
    <source>
        <dbReference type="SAM" id="SignalP"/>
    </source>
</evidence>
<dbReference type="RefSeq" id="WP_013608121.1">
    <property type="nucleotide sequence ID" value="NC_015152.1"/>
</dbReference>
<evidence type="ECO:0000313" key="6">
    <source>
        <dbReference type="EMBL" id="ADY14275.1"/>
    </source>
</evidence>
<dbReference type="Proteomes" id="UP000008466">
    <property type="component" value="Chromosome"/>
</dbReference>
<dbReference type="Pfam" id="PF13416">
    <property type="entry name" value="SBP_bac_8"/>
    <property type="match status" value="1"/>
</dbReference>
<name>F0RRL6_SPHGB</name>
<dbReference type="Gene3D" id="3.40.190.10">
    <property type="entry name" value="Periplasmic binding protein-like II"/>
    <property type="match status" value="2"/>
</dbReference>
<dbReference type="eggNOG" id="COG2182">
    <property type="taxonomic scope" value="Bacteria"/>
</dbReference>
<dbReference type="PROSITE" id="PS01037">
    <property type="entry name" value="SBP_BACTERIAL_1"/>
    <property type="match status" value="1"/>
</dbReference>
<keyword evidence="3" id="KW-0813">Transport</keyword>
<evidence type="ECO:0000256" key="3">
    <source>
        <dbReference type="ARBA" id="ARBA00022448"/>
    </source>
</evidence>
<dbReference type="STRING" id="158189.SpiBuddy_2462"/>
<keyword evidence="4 5" id="KW-0732">Signal</keyword>
<evidence type="ECO:0000256" key="2">
    <source>
        <dbReference type="ARBA" id="ARBA00008520"/>
    </source>
</evidence>
<dbReference type="GO" id="GO:0055085">
    <property type="term" value="P:transmembrane transport"/>
    <property type="evidence" value="ECO:0007669"/>
    <property type="project" value="InterPro"/>
</dbReference>
<evidence type="ECO:0000313" key="7">
    <source>
        <dbReference type="Proteomes" id="UP000008466"/>
    </source>
</evidence>
<dbReference type="AlphaFoldDB" id="F0RRL6"/>
<gene>
    <name evidence="6" type="ordered locus">SpiBuddy_2462</name>
</gene>
<feature type="chain" id="PRO_5003255527" evidence="5">
    <location>
        <begin position="20"/>
        <end position="445"/>
    </location>
</feature>
<dbReference type="EMBL" id="CP002541">
    <property type="protein sequence ID" value="ADY14275.1"/>
    <property type="molecule type" value="Genomic_DNA"/>
</dbReference>
<organism evidence="6 7">
    <name type="scientific">Sphaerochaeta globosa (strain ATCC BAA-1886 / DSM 22777 / Buddy)</name>
    <name type="common">Spirochaeta sp. (strain Buddy)</name>
    <dbReference type="NCBI Taxonomy" id="158189"/>
    <lineage>
        <taxon>Bacteria</taxon>
        <taxon>Pseudomonadati</taxon>
        <taxon>Spirochaetota</taxon>
        <taxon>Spirochaetia</taxon>
        <taxon>Spirochaetales</taxon>
        <taxon>Sphaerochaetaceae</taxon>
        <taxon>Sphaerochaeta</taxon>
    </lineage>
</organism>
<sequence>MKKALLVWLLITLVFPAFAAGNIEQAAPIKRESSVSSEEIALVGGSPFPKTVAITFMNSKPEITEALQAGCKVFGTTYNVDIELYETSSPGDALAKKYASGEAPTLAIVDLANIRDLYAEKLVDLSDETWVPLGGRELGAVMNGKVYGMPFTIEGTGLLYNKTAIEKIIGKPFVPTAYATLDAFKALCTELQKGGMKYPVVLNSEDWSVNKTYQWIYALQDGTIKGGIQFLKAVHDGKTTYEDNAIFQGVMDTYDYLISTNINHADPLAADYDLNASYVAEGEAAFWLNGTWAWPDFAPFAVQGMEYGICGYPINGAPAVQAKAFGAATKFIMIDKINSSEEQKKAARLFLNWLVFTKEGQDCLVNQCEIVPAFSNVTLQPTNPFNVSLKKLINDGLLAEGVTYSPSDHRSVLAAPLQAYLAGKNSRMDIAKLLDEYWTKRLPKE</sequence>
<dbReference type="KEGG" id="sbu:SpiBuddy_2462"/>
<dbReference type="OrthoDB" id="9763054at2"/>
<dbReference type="InterPro" id="IPR006059">
    <property type="entry name" value="SBP"/>
</dbReference>
<comment type="subcellular location">
    <subcellularLocation>
        <location evidence="1">Periplasm</location>
    </subcellularLocation>
</comment>
<dbReference type="SUPFAM" id="SSF53850">
    <property type="entry name" value="Periplasmic binding protein-like II"/>
    <property type="match status" value="1"/>
</dbReference>
<dbReference type="PANTHER" id="PTHR43649:SF34">
    <property type="entry name" value="ABC TRANSPORTER PERIPLASMIC-BINDING PROTEIN YCJN-RELATED"/>
    <property type="match status" value="1"/>
</dbReference>
<protein>
    <submittedName>
        <fullName evidence="6">Extracellular solute-binding protein family 1</fullName>
    </submittedName>
</protein>
<dbReference type="InterPro" id="IPR050490">
    <property type="entry name" value="Bact_solute-bd_prot1"/>
</dbReference>
<comment type="similarity">
    <text evidence="2">Belongs to the bacterial solute-binding protein 1 family.</text>
</comment>